<feature type="signal peptide" evidence="1">
    <location>
        <begin position="1"/>
        <end position="19"/>
    </location>
</feature>
<evidence type="ECO:0000256" key="1">
    <source>
        <dbReference type="SAM" id="SignalP"/>
    </source>
</evidence>
<sequence length="277" mass="29626">MRSSVPAAGLAALVLAAGAVGCSKGSESPSMSPVAAVARAAKSSEDLTSFRYTMTGKVPEQGRVEAEASMQVKPDIAMSMKMTALDRGEEGTAEFRLVDKVMYVGGGAEMAKEMDGKSWLKFDLAALGGDEELNQLGAAKQADQNPATESTFLKDAKDVEKVGKERIDGVETTHYTGTLTLDDLRASLKDGKGGPAAERREKNIERYERMGVDKLTMDMWVDGDDHTKRFRMRGDADKGPLDMTITFHDVNEPVTVEAPPAAETADLAELMAGLGES</sequence>
<dbReference type="InterPro" id="IPR029046">
    <property type="entry name" value="LolA/LolB/LppX"/>
</dbReference>
<evidence type="ECO:0000313" key="2">
    <source>
        <dbReference type="EMBL" id="NEA90033.1"/>
    </source>
</evidence>
<name>A0A6G3R2Q2_9ACTN</name>
<accession>A0A6G3R2Q2</accession>
<dbReference type="Gene3D" id="2.50.20.20">
    <property type="match status" value="1"/>
</dbReference>
<dbReference type="SUPFAM" id="SSF89392">
    <property type="entry name" value="Prokaryotic lipoproteins and lipoprotein localization factors"/>
    <property type="match status" value="1"/>
</dbReference>
<gene>
    <name evidence="2" type="ORF">G3I53_29355</name>
</gene>
<dbReference type="RefSeq" id="WP_164334175.1">
    <property type="nucleotide sequence ID" value="NZ_JAAGMD010000807.1"/>
</dbReference>
<dbReference type="PROSITE" id="PS51257">
    <property type="entry name" value="PROKAR_LIPOPROTEIN"/>
    <property type="match status" value="1"/>
</dbReference>
<feature type="chain" id="PRO_5039379907" evidence="1">
    <location>
        <begin position="20"/>
        <end position="277"/>
    </location>
</feature>
<protein>
    <submittedName>
        <fullName evidence="2">DUF1396 domain-containing protein</fullName>
    </submittedName>
</protein>
<comment type="caution">
    <text evidence="2">The sequence shown here is derived from an EMBL/GenBank/DDBJ whole genome shotgun (WGS) entry which is preliminary data.</text>
</comment>
<keyword evidence="1" id="KW-0732">Signal</keyword>
<proteinExistence type="predicted"/>
<dbReference type="AlphaFoldDB" id="A0A6G3R2Q2"/>
<organism evidence="2">
    <name type="scientific">Streptomyces sp. SID14436</name>
    <dbReference type="NCBI Taxonomy" id="2706070"/>
    <lineage>
        <taxon>Bacteria</taxon>
        <taxon>Bacillati</taxon>
        <taxon>Actinomycetota</taxon>
        <taxon>Actinomycetes</taxon>
        <taxon>Kitasatosporales</taxon>
        <taxon>Streptomycetaceae</taxon>
        <taxon>Streptomyces</taxon>
    </lineage>
</organism>
<reference evidence="2" key="1">
    <citation type="submission" date="2020-01" db="EMBL/GenBank/DDBJ databases">
        <title>Insect and environment-associated Actinomycetes.</title>
        <authorList>
            <person name="Currrie C."/>
            <person name="Chevrette M."/>
            <person name="Carlson C."/>
            <person name="Stubbendieck R."/>
            <person name="Wendt-Pienkowski E."/>
        </authorList>
    </citation>
    <scope>NUCLEOTIDE SEQUENCE</scope>
    <source>
        <strain evidence="2">SID14436</strain>
    </source>
</reference>
<dbReference type="EMBL" id="JAAGMD010000807">
    <property type="protein sequence ID" value="NEA90033.1"/>
    <property type="molecule type" value="Genomic_DNA"/>
</dbReference>